<keyword evidence="2 5" id="KW-0808">Transferase</keyword>
<dbReference type="Pfam" id="PF01874">
    <property type="entry name" value="CitG"/>
    <property type="match status" value="1"/>
</dbReference>
<keyword evidence="3 5" id="KW-0547">Nucleotide-binding</keyword>
<dbReference type="PANTHER" id="PTHR30201:SF2">
    <property type="entry name" value="2-(5''-TRIPHOSPHORIBOSYL)-3'-DEPHOSPHOCOENZYME-A SYNTHASE"/>
    <property type="match status" value="1"/>
</dbReference>
<protein>
    <recommendedName>
        <fullName evidence="5">Probable 2-(5''-triphosphoribosyl)-3'-dephosphocoenzyme-A synthase</fullName>
        <shortName evidence="5">2-(5''-triphosphoribosyl)-3'-dephospho-CoA synthase</shortName>
        <ecNumber evidence="5">2.4.2.52</ecNumber>
    </recommendedName>
</protein>
<dbReference type="Gene3D" id="1.10.4200.10">
    <property type="entry name" value="Triphosphoribosyl-dephospho-CoA protein"/>
    <property type="match status" value="2"/>
</dbReference>
<gene>
    <name evidence="5 6" type="primary">mdcB</name>
    <name evidence="6" type="ORF">ACFQE0_02160</name>
</gene>
<dbReference type="EC" id="2.4.2.52" evidence="5"/>
<evidence type="ECO:0000256" key="5">
    <source>
        <dbReference type="HAMAP-Rule" id="MF_01883"/>
    </source>
</evidence>
<proteinExistence type="inferred from homology"/>
<reference evidence="7" key="1">
    <citation type="journal article" date="2019" name="Int. J. Syst. Evol. Microbiol.">
        <title>The Global Catalogue of Microorganisms (GCM) 10K type strain sequencing project: providing services to taxonomists for standard genome sequencing and annotation.</title>
        <authorList>
            <consortium name="The Broad Institute Genomics Platform"/>
            <consortium name="The Broad Institute Genome Sequencing Center for Infectious Disease"/>
            <person name="Wu L."/>
            <person name="Ma J."/>
        </authorList>
    </citation>
    <scope>NUCLEOTIDE SEQUENCE [LARGE SCALE GENOMIC DNA]</scope>
    <source>
        <strain evidence="7">CCUG 48316</strain>
    </source>
</reference>
<dbReference type="GO" id="GO:0046917">
    <property type="term" value="F:triphosphoribosyl-dephospho-CoA synthase activity"/>
    <property type="evidence" value="ECO:0007669"/>
    <property type="project" value="UniProtKB-EC"/>
</dbReference>
<dbReference type="NCBIfam" id="TIGR03132">
    <property type="entry name" value="malonate_mdcB"/>
    <property type="match status" value="1"/>
</dbReference>
<sequence>MPIAASAPSSVSDAARIGALAHRALIDELEAWPKPGLVSPVDSGSHRDMDAGMLRRSAGAIAPFFPDLVEAGARAAPLSELRRIGLQAEAAMLAATGGVNAHRGAIFSLGLICAAAGRFGGKPFPAEALAIQVGDLWGEEIGRRPASPVSHGGRAALRYGVMGAGAEAAAGFPAVRDFGLPALRRGRRLAPGDVQAARIECLFALMAELDDTNLLHRGGPEGLLFARRSARDFLDAGGVGAADWRDTATTLHRAFVEARLSPGGAADLLAVTLFLDSLSAS</sequence>
<dbReference type="EMBL" id="JBHSWN010000001">
    <property type="protein sequence ID" value="MFC6788532.1"/>
    <property type="molecule type" value="Genomic_DNA"/>
</dbReference>
<dbReference type="InterPro" id="IPR002736">
    <property type="entry name" value="CitG"/>
</dbReference>
<dbReference type="GO" id="GO:0016757">
    <property type="term" value="F:glycosyltransferase activity"/>
    <property type="evidence" value="ECO:0007669"/>
    <property type="project" value="UniProtKB-KW"/>
</dbReference>
<comment type="caution">
    <text evidence="6">The sequence shown here is derived from an EMBL/GenBank/DDBJ whole genome shotgun (WGS) entry which is preliminary data.</text>
</comment>
<keyword evidence="4 5" id="KW-0067">ATP-binding</keyword>
<comment type="similarity">
    <text evidence="5">Belongs to the CitG/MdcB family.</text>
</comment>
<comment type="function">
    <text evidence="5">Involved in the formation of 2-(5''-phosphoribosyl)-3'-dephosphocoenzyme-A, the prosthetic group of the acyl-carrier protein of the malonate decarboxylase.</text>
</comment>
<evidence type="ECO:0000313" key="7">
    <source>
        <dbReference type="Proteomes" id="UP001596292"/>
    </source>
</evidence>
<evidence type="ECO:0000256" key="2">
    <source>
        <dbReference type="ARBA" id="ARBA00022679"/>
    </source>
</evidence>
<name>A0ABW2BEF1_9HYPH</name>
<dbReference type="InterPro" id="IPR017555">
    <property type="entry name" value="TriPribosyl-deP-CoA_syn"/>
</dbReference>
<dbReference type="PANTHER" id="PTHR30201">
    <property type="entry name" value="TRIPHOSPHORIBOSYL-DEPHOSPHO-COA SYNTHASE"/>
    <property type="match status" value="1"/>
</dbReference>
<keyword evidence="6" id="KW-0328">Glycosyltransferase</keyword>
<evidence type="ECO:0000313" key="6">
    <source>
        <dbReference type="EMBL" id="MFC6788532.1"/>
    </source>
</evidence>
<organism evidence="6 7">
    <name type="scientific">Methylobacterium komagatae</name>
    <dbReference type="NCBI Taxonomy" id="374425"/>
    <lineage>
        <taxon>Bacteria</taxon>
        <taxon>Pseudomonadati</taxon>
        <taxon>Pseudomonadota</taxon>
        <taxon>Alphaproteobacteria</taxon>
        <taxon>Hyphomicrobiales</taxon>
        <taxon>Methylobacteriaceae</taxon>
        <taxon>Methylobacterium</taxon>
    </lineage>
</organism>
<evidence type="ECO:0000256" key="3">
    <source>
        <dbReference type="ARBA" id="ARBA00022741"/>
    </source>
</evidence>
<keyword evidence="7" id="KW-1185">Reference proteome</keyword>
<dbReference type="RefSeq" id="WP_378966657.1">
    <property type="nucleotide sequence ID" value="NZ_JBHSWN010000001.1"/>
</dbReference>
<comment type="catalytic activity">
    <reaction evidence="1 5">
        <text>3'-dephospho-CoA + ATP = 2'-(5''-triphospho-alpha-D-ribosyl)-3'-dephospho-CoA + adenine</text>
        <dbReference type="Rhea" id="RHEA:15117"/>
        <dbReference type="ChEBI" id="CHEBI:16708"/>
        <dbReference type="ChEBI" id="CHEBI:30616"/>
        <dbReference type="ChEBI" id="CHEBI:57328"/>
        <dbReference type="ChEBI" id="CHEBI:61378"/>
        <dbReference type="EC" id="2.4.2.52"/>
    </reaction>
</comment>
<dbReference type="HAMAP" id="MF_01883">
    <property type="entry name" value="MdcB"/>
    <property type="match status" value="1"/>
</dbReference>
<evidence type="ECO:0000256" key="1">
    <source>
        <dbReference type="ARBA" id="ARBA00001210"/>
    </source>
</evidence>
<evidence type="ECO:0000256" key="4">
    <source>
        <dbReference type="ARBA" id="ARBA00022840"/>
    </source>
</evidence>
<dbReference type="Proteomes" id="UP001596292">
    <property type="component" value="Unassembled WGS sequence"/>
</dbReference>
<accession>A0ABW2BEF1</accession>